<dbReference type="InterPro" id="IPR020904">
    <property type="entry name" value="Sc_DH/Rdtase_CS"/>
</dbReference>
<evidence type="ECO:0000256" key="2">
    <source>
        <dbReference type="ARBA" id="ARBA00023002"/>
    </source>
</evidence>
<gene>
    <name evidence="3" type="ORF">GCM10023082_25010</name>
</gene>
<dbReference type="InterPro" id="IPR036291">
    <property type="entry name" value="NAD(P)-bd_dom_sf"/>
</dbReference>
<dbReference type="PRINTS" id="PR00080">
    <property type="entry name" value="SDRFAMILY"/>
</dbReference>
<proteinExistence type="inferred from homology"/>
<dbReference type="PANTHER" id="PTHR24321">
    <property type="entry name" value="DEHYDROGENASES, SHORT CHAIN"/>
    <property type="match status" value="1"/>
</dbReference>
<sequence>MAHELDNRVVLISGGAKGQGAEHARLLAARGARVVIGDISDDEGGQLADELGEAALYVHLDVREQQQWRAAADAAADRFGTLDGLVNNAGVLSIGWAADLPLEQYLHTVEVNQTGTFLGMQAVIPHLRRAGGGTVVNIASTAGLAGDRGLIAYAASKFAVVGMTKVAAMELGVESIRVNAVCPGVVHSDMTSSFRSETMAQLAAQLPLRRFGAPGDVASVVAFLTSDDSAYMTGETVVVDGGRLAGVLPPR</sequence>
<accession>A0ABP7EWN5</accession>
<evidence type="ECO:0000313" key="4">
    <source>
        <dbReference type="Proteomes" id="UP001499884"/>
    </source>
</evidence>
<dbReference type="NCBIfam" id="NF005559">
    <property type="entry name" value="PRK07231.1"/>
    <property type="match status" value="1"/>
</dbReference>
<evidence type="ECO:0000313" key="3">
    <source>
        <dbReference type="EMBL" id="GAA3726013.1"/>
    </source>
</evidence>
<organism evidence="3 4">
    <name type="scientific">Streptomyces tremellae</name>
    <dbReference type="NCBI Taxonomy" id="1124239"/>
    <lineage>
        <taxon>Bacteria</taxon>
        <taxon>Bacillati</taxon>
        <taxon>Actinomycetota</taxon>
        <taxon>Actinomycetes</taxon>
        <taxon>Kitasatosporales</taxon>
        <taxon>Streptomycetaceae</taxon>
        <taxon>Streptomyces</taxon>
    </lineage>
</organism>
<protein>
    <submittedName>
        <fullName evidence="3">Glucose 1-dehydrogenase</fullName>
    </submittedName>
</protein>
<dbReference type="RefSeq" id="WP_345645372.1">
    <property type="nucleotide sequence ID" value="NZ_BAABEP010000013.1"/>
</dbReference>
<dbReference type="InterPro" id="IPR002347">
    <property type="entry name" value="SDR_fam"/>
</dbReference>
<dbReference type="PANTHER" id="PTHR24321:SF8">
    <property type="entry name" value="ESTRADIOL 17-BETA-DEHYDROGENASE 8-RELATED"/>
    <property type="match status" value="1"/>
</dbReference>
<comment type="caution">
    <text evidence="3">The sequence shown here is derived from an EMBL/GenBank/DDBJ whole genome shotgun (WGS) entry which is preliminary data.</text>
</comment>
<name>A0ABP7EWN5_9ACTN</name>
<dbReference type="Gene3D" id="3.40.50.720">
    <property type="entry name" value="NAD(P)-binding Rossmann-like Domain"/>
    <property type="match status" value="1"/>
</dbReference>
<keyword evidence="4" id="KW-1185">Reference proteome</keyword>
<reference evidence="4" key="1">
    <citation type="journal article" date="2019" name="Int. J. Syst. Evol. Microbiol.">
        <title>The Global Catalogue of Microorganisms (GCM) 10K type strain sequencing project: providing services to taxonomists for standard genome sequencing and annotation.</title>
        <authorList>
            <consortium name="The Broad Institute Genomics Platform"/>
            <consortium name="The Broad Institute Genome Sequencing Center for Infectious Disease"/>
            <person name="Wu L."/>
            <person name="Ma J."/>
        </authorList>
    </citation>
    <scope>NUCLEOTIDE SEQUENCE [LARGE SCALE GENOMIC DNA]</scope>
    <source>
        <strain evidence="4">JCM 30846</strain>
    </source>
</reference>
<dbReference type="PROSITE" id="PS00061">
    <property type="entry name" value="ADH_SHORT"/>
    <property type="match status" value="1"/>
</dbReference>
<evidence type="ECO:0000256" key="1">
    <source>
        <dbReference type="ARBA" id="ARBA00006484"/>
    </source>
</evidence>
<dbReference type="PRINTS" id="PR00081">
    <property type="entry name" value="GDHRDH"/>
</dbReference>
<comment type="similarity">
    <text evidence="1">Belongs to the short-chain dehydrogenases/reductases (SDR) family.</text>
</comment>
<keyword evidence="2" id="KW-0560">Oxidoreductase</keyword>
<dbReference type="Pfam" id="PF13561">
    <property type="entry name" value="adh_short_C2"/>
    <property type="match status" value="1"/>
</dbReference>
<dbReference type="EMBL" id="BAABEP010000013">
    <property type="protein sequence ID" value="GAA3726013.1"/>
    <property type="molecule type" value="Genomic_DNA"/>
</dbReference>
<dbReference type="Proteomes" id="UP001499884">
    <property type="component" value="Unassembled WGS sequence"/>
</dbReference>
<dbReference type="SUPFAM" id="SSF51735">
    <property type="entry name" value="NAD(P)-binding Rossmann-fold domains"/>
    <property type="match status" value="1"/>
</dbReference>